<keyword evidence="5" id="KW-1185">Reference proteome</keyword>
<feature type="chain" id="PRO_5046534782" description="PBP domain-containing protein" evidence="3">
    <location>
        <begin position="36"/>
        <end position="871"/>
    </location>
</feature>
<dbReference type="Proteomes" id="UP001500620">
    <property type="component" value="Unassembled WGS sequence"/>
</dbReference>
<proteinExistence type="predicted"/>
<keyword evidence="2" id="KW-0472">Membrane</keyword>
<feature type="compositionally biased region" description="Low complexity" evidence="1">
    <location>
        <begin position="800"/>
        <end position="829"/>
    </location>
</feature>
<dbReference type="RefSeq" id="WP_345132300.1">
    <property type="nucleotide sequence ID" value="NZ_BAABAT010000020.1"/>
</dbReference>
<accession>A0ABP8DGB5</accession>
<feature type="compositionally biased region" description="Low complexity" evidence="1">
    <location>
        <begin position="772"/>
        <end position="783"/>
    </location>
</feature>
<evidence type="ECO:0000313" key="5">
    <source>
        <dbReference type="Proteomes" id="UP001500620"/>
    </source>
</evidence>
<gene>
    <name evidence="4" type="ORF">GCM10022255_063670</name>
</gene>
<reference evidence="5" key="1">
    <citation type="journal article" date="2019" name="Int. J. Syst. Evol. Microbiol.">
        <title>The Global Catalogue of Microorganisms (GCM) 10K type strain sequencing project: providing services to taxonomists for standard genome sequencing and annotation.</title>
        <authorList>
            <consortium name="The Broad Institute Genomics Platform"/>
            <consortium name="The Broad Institute Genome Sequencing Center for Infectious Disease"/>
            <person name="Wu L."/>
            <person name="Ma J."/>
        </authorList>
    </citation>
    <scope>NUCLEOTIDE SEQUENCE [LARGE SCALE GENOMIC DNA]</scope>
    <source>
        <strain evidence="5">JCM 17441</strain>
    </source>
</reference>
<name>A0ABP8DGB5_9ACTN</name>
<keyword evidence="2" id="KW-0812">Transmembrane</keyword>
<dbReference type="SUPFAM" id="SSF53850">
    <property type="entry name" value="Periplasmic binding protein-like II"/>
    <property type="match status" value="1"/>
</dbReference>
<comment type="caution">
    <text evidence="4">The sequence shown here is derived from an EMBL/GenBank/DDBJ whole genome shotgun (WGS) entry which is preliminary data.</text>
</comment>
<feature type="signal peptide" evidence="3">
    <location>
        <begin position="1"/>
        <end position="35"/>
    </location>
</feature>
<keyword evidence="3" id="KW-0732">Signal</keyword>
<evidence type="ECO:0008006" key="6">
    <source>
        <dbReference type="Google" id="ProtNLM"/>
    </source>
</evidence>
<evidence type="ECO:0000256" key="2">
    <source>
        <dbReference type="SAM" id="Phobius"/>
    </source>
</evidence>
<evidence type="ECO:0000256" key="3">
    <source>
        <dbReference type="SAM" id="SignalP"/>
    </source>
</evidence>
<feature type="region of interest" description="Disordered" evidence="1">
    <location>
        <begin position="772"/>
        <end position="829"/>
    </location>
</feature>
<feature type="compositionally biased region" description="Gly residues" evidence="1">
    <location>
        <begin position="784"/>
        <end position="799"/>
    </location>
</feature>
<keyword evidence="2" id="KW-1133">Transmembrane helix</keyword>
<sequence>MVLNTPARRRAASGLAAVVAALGLVALGPVDPARAAGSTVDQITGNGVTDTAVTVRWDAGLVGQDNQTVVKPRDSNSPYAFMYDDFKNLEVTVGQTKNLVHQAIQVTWKGGIETTGQGQFVAHYLQFMECYGDTTAGPDPETCQFGATGLKIANSGGTNTGMRAGTTCESHAPSVTDPPMTREGQPALLGCDPAEDPDAPGYTHQYPGGGKGTYTVPFIPADTGEKIFDPALFPFNKFNSNEIQQATTRPDGTGEVFFNTLTRREAPGLGCGEIQTNGKPRDCWLVVVPRGGYEPNGWKLSGDGISAAIQESPLGSSTWAQRIQVRLGYSPVEPNCPIGSAKERQTQGSELVSHAVYSWQLALNNAANCHTLYGYSATPEASNTAEMSNPMSETGLTFTTVPIGSEAIRSGSTPPALPPLVYAPVAVSAVTFGFHVNLLKGYVSTPVKLTPRLVAKALTQSYRSDLTDLPSFGNSGPEWARQNPMFMTQDPEFIKVNPDIGERSGASLMAPLLTAEHSGIIKQVWAWVLTDSAARAWLGGAKDENNMVVNPLYKDLGLNNAPLDSFPRPNHCYNTGVQGETDRGRCTLDLLPYMENFDESAARVRQANNPEGADWDTTARAPDGSSGWWSVPFPIQFPGQVFMWGVMDSASLANYGVIPAQLCKSDGTGCVSPTEATVAAAVSGARPDSSGLLQVDPASPGAGAYPLTAVTYAAVRKNQEQAALADYAALIKFAVNEGQTPGVDPGNLPHGYLPLPQRLRDTATAAANVLLNPATTTTTTTAGTGTGNNGGGGGGGGSSGVPNTGARPSASTSSAPPFTTTTASPVPAAMTTPPQAVGVIRWALLVVIIAGLAGSVGGPLLRFALSRRTPP</sequence>
<dbReference type="EMBL" id="BAABAT010000020">
    <property type="protein sequence ID" value="GAA4255310.1"/>
    <property type="molecule type" value="Genomic_DNA"/>
</dbReference>
<feature type="transmembrane region" description="Helical" evidence="2">
    <location>
        <begin position="842"/>
        <end position="865"/>
    </location>
</feature>
<evidence type="ECO:0000256" key="1">
    <source>
        <dbReference type="SAM" id="MobiDB-lite"/>
    </source>
</evidence>
<dbReference type="Gene3D" id="3.40.190.10">
    <property type="entry name" value="Periplasmic binding protein-like II"/>
    <property type="match status" value="2"/>
</dbReference>
<protein>
    <recommendedName>
        <fullName evidence="6">PBP domain-containing protein</fullName>
    </recommendedName>
</protein>
<organism evidence="4 5">
    <name type="scientific">Dactylosporangium darangshiense</name>
    <dbReference type="NCBI Taxonomy" id="579108"/>
    <lineage>
        <taxon>Bacteria</taxon>
        <taxon>Bacillati</taxon>
        <taxon>Actinomycetota</taxon>
        <taxon>Actinomycetes</taxon>
        <taxon>Micromonosporales</taxon>
        <taxon>Micromonosporaceae</taxon>
        <taxon>Dactylosporangium</taxon>
    </lineage>
</organism>
<evidence type="ECO:0000313" key="4">
    <source>
        <dbReference type="EMBL" id="GAA4255310.1"/>
    </source>
</evidence>